<protein>
    <submittedName>
        <fullName evidence="1">Uncharacterized protein</fullName>
    </submittedName>
</protein>
<dbReference type="EMBL" id="CM035423">
    <property type="protein sequence ID" value="KAH7366202.1"/>
    <property type="molecule type" value="Genomic_DNA"/>
</dbReference>
<organism evidence="1 2">
    <name type="scientific">Ceratopteris richardii</name>
    <name type="common">Triangle waterfern</name>
    <dbReference type="NCBI Taxonomy" id="49495"/>
    <lineage>
        <taxon>Eukaryota</taxon>
        <taxon>Viridiplantae</taxon>
        <taxon>Streptophyta</taxon>
        <taxon>Embryophyta</taxon>
        <taxon>Tracheophyta</taxon>
        <taxon>Polypodiopsida</taxon>
        <taxon>Polypodiidae</taxon>
        <taxon>Polypodiales</taxon>
        <taxon>Pteridineae</taxon>
        <taxon>Pteridaceae</taxon>
        <taxon>Parkerioideae</taxon>
        <taxon>Ceratopteris</taxon>
    </lineage>
</organism>
<sequence length="49" mass="5836">MHERKRKQTKITCRLSQALISVFYVHNVYILRSAEPSWQFAVRSIKEAD</sequence>
<proteinExistence type="predicted"/>
<comment type="caution">
    <text evidence="1">The sequence shown here is derived from an EMBL/GenBank/DDBJ whole genome shotgun (WGS) entry which is preliminary data.</text>
</comment>
<keyword evidence="2" id="KW-1185">Reference proteome</keyword>
<dbReference type="Proteomes" id="UP000825935">
    <property type="component" value="Chromosome 18"/>
</dbReference>
<reference evidence="1" key="1">
    <citation type="submission" date="2021-08" db="EMBL/GenBank/DDBJ databases">
        <title>WGS assembly of Ceratopteris richardii.</title>
        <authorList>
            <person name="Marchant D.B."/>
            <person name="Chen G."/>
            <person name="Jenkins J."/>
            <person name="Shu S."/>
            <person name="Leebens-Mack J."/>
            <person name="Grimwood J."/>
            <person name="Schmutz J."/>
            <person name="Soltis P."/>
            <person name="Soltis D."/>
            <person name="Chen Z.-H."/>
        </authorList>
    </citation>
    <scope>NUCLEOTIDE SEQUENCE</scope>
    <source>
        <strain evidence="1">Whitten #5841</strain>
        <tissue evidence="1">Leaf</tissue>
    </source>
</reference>
<accession>A0A8T2SSG8</accession>
<dbReference type="AlphaFoldDB" id="A0A8T2SSG8"/>
<name>A0A8T2SSG8_CERRI</name>
<gene>
    <name evidence="1" type="ORF">KP509_18G067300</name>
</gene>
<evidence type="ECO:0000313" key="2">
    <source>
        <dbReference type="Proteomes" id="UP000825935"/>
    </source>
</evidence>
<evidence type="ECO:0000313" key="1">
    <source>
        <dbReference type="EMBL" id="KAH7366202.1"/>
    </source>
</evidence>